<evidence type="ECO:0008006" key="4">
    <source>
        <dbReference type="Google" id="ProtNLM"/>
    </source>
</evidence>
<keyword evidence="1" id="KW-1133">Transmembrane helix</keyword>
<reference evidence="3" key="1">
    <citation type="journal article" date="2009" name="Environ. Microbiol.">
        <title>The genome of Polaromonas naphthalenivorans strain CJ2, isolated from coal tar-contaminated sediment, reveals physiological and metabolic versatility and evolution through extensive horizontal gene transfer.</title>
        <authorList>
            <person name="Yagi J.M."/>
            <person name="Sims D."/>
            <person name="Brettin T."/>
            <person name="Bruce D."/>
            <person name="Madsen E.L."/>
        </authorList>
    </citation>
    <scope>NUCLEOTIDE SEQUENCE [LARGE SCALE GENOMIC DNA]</scope>
    <source>
        <strain evidence="3">CJ2</strain>
    </source>
</reference>
<dbReference type="STRING" id="365044.Pnap_3332"/>
<feature type="transmembrane region" description="Helical" evidence="1">
    <location>
        <begin position="33"/>
        <end position="52"/>
    </location>
</feature>
<keyword evidence="3" id="KW-1185">Reference proteome</keyword>
<evidence type="ECO:0000313" key="2">
    <source>
        <dbReference type="EMBL" id="ABM38629.1"/>
    </source>
</evidence>
<sequence length="85" mass="9355">MTPQILLLVLEWGAAALTIYGAWLLANKGKHESWGFVLFLAANALWICFAWLQGHTGMLVQQLVLTAISLQGIRKGLIQPLKGIK</sequence>
<dbReference type="Proteomes" id="UP000000644">
    <property type="component" value="Chromosome"/>
</dbReference>
<evidence type="ECO:0000313" key="3">
    <source>
        <dbReference type="Proteomes" id="UP000000644"/>
    </source>
</evidence>
<name>A1VSK1_POLNA</name>
<dbReference type="AlphaFoldDB" id="A1VSK1"/>
<dbReference type="KEGG" id="pna:Pnap_3332"/>
<dbReference type="RefSeq" id="WP_011802700.1">
    <property type="nucleotide sequence ID" value="NC_008781.1"/>
</dbReference>
<feature type="transmembrane region" description="Helical" evidence="1">
    <location>
        <begin position="6"/>
        <end position="26"/>
    </location>
</feature>
<accession>A1VSK1</accession>
<dbReference type="OrthoDB" id="8549575at2"/>
<evidence type="ECO:0000256" key="1">
    <source>
        <dbReference type="SAM" id="Phobius"/>
    </source>
</evidence>
<gene>
    <name evidence="2" type="ordered locus">Pnap_3332</name>
</gene>
<dbReference type="EMBL" id="CP000529">
    <property type="protein sequence ID" value="ABM38629.1"/>
    <property type="molecule type" value="Genomic_DNA"/>
</dbReference>
<dbReference type="HOGENOM" id="CLU_143363_0_0_4"/>
<organism evidence="2 3">
    <name type="scientific">Polaromonas naphthalenivorans (strain CJ2)</name>
    <dbReference type="NCBI Taxonomy" id="365044"/>
    <lineage>
        <taxon>Bacteria</taxon>
        <taxon>Pseudomonadati</taxon>
        <taxon>Pseudomonadota</taxon>
        <taxon>Betaproteobacteria</taxon>
        <taxon>Burkholderiales</taxon>
        <taxon>Comamonadaceae</taxon>
        <taxon>Polaromonas</taxon>
    </lineage>
</organism>
<keyword evidence="1" id="KW-0812">Transmembrane</keyword>
<proteinExistence type="predicted"/>
<keyword evidence="1" id="KW-0472">Membrane</keyword>
<protein>
    <recommendedName>
        <fullName evidence="4">Nicotinamide riboside transporter PnuC</fullName>
    </recommendedName>
</protein>